<sequence>MEDSASISAQLLDRGDRISSFGLPPNMTTAELAIAVNHIMNVWWPQLCRSSRTQKVKDTGIFEEGWYDDNGLLDLQNPAYWKIVNGLRDGASITMLVEAGLSGEKDYRGKPMMKGFRINGPRGGGGWLDFQMELDRLKAQRDAGHGTANPEDGATAPKMDINTDGATGDQAFSPAQRKDVAQQVDAALTDSAALSDDEHVAAKVGKCIFDQAQDPSIESTGDNALTVAGTADVALGLDASNVPGAAGATLTVSTASLATNTIPDMEEDSDWDFDWVKVGEGDNADDFTVPVATSYVYKKGDAVKPSRGWFGRVFYKTDN</sequence>
<gene>
    <name evidence="2" type="ORF">PMIN01_01515</name>
</gene>
<accession>A0A9P6GV31</accession>
<comment type="caution">
    <text evidence="2">The sequence shown here is derived from an EMBL/GenBank/DDBJ whole genome shotgun (WGS) entry which is preliminary data.</text>
</comment>
<evidence type="ECO:0000313" key="2">
    <source>
        <dbReference type="EMBL" id="KAF9741976.1"/>
    </source>
</evidence>
<organism evidence="2 3">
    <name type="scientific">Paraphaeosphaeria minitans</name>
    <dbReference type="NCBI Taxonomy" id="565426"/>
    <lineage>
        <taxon>Eukaryota</taxon>
        <taxon>Fungi</taxon>
        <taxon>Dikarya</taxon>
        <taxon>Ascomycota</taxon>
        <taxon>Pezizomycotina</taxon>
        <taxon>Dothideomycetes</taxon>
        <taxon>Pleosporomycetidae</taxon>
        <taxon>Pleosporales</taxon>
        <taxon>Massarineae</taxon>
        <taxon>Didymosphaeriaceae</taxon>
        <taxon>Paraphaeosphaeria</taxon>
    </lineage>
</organism>
<proteinExistence type="predicted"/>
<evidence type="ECO:0000256" key="1">
    <source>
        <dbReference type="SAM" id="MobiDB-lite"/>
    </source>
</evidence>
<reference evidence="2" key="1">
    <citation type="journal article" date="2020" name="Mol. Plant Microbe Interact.">
        <title>Genome Sequence of the Biocontrol Agent Coniothyrium minitans strain Conio (IMI 134523).</title>
        <authorList>
            <person name="Patel D."/>
            <person name="Shittu T.A."/>
            <person name="Baroncelli R."/>
            <person name="Muthumeenakshi S."/>
            <person name="Osborne T.H."/>
            <person name="Janganan T.K."/>
            <person name="Sreenivasaprasad S."/>
        </authorList>
    </citation>
    <scope>NUCLEOTIDE SEQUENCE</scope>
    <source>
        <strain evidence="2">Conio</strain>
    </source>
</reference>
<dbReference type="AlphaFoldDB" id="A0A9P6GV31"/>
<protein>
    <submittedName>
        <fullName evidence="2">Uncharacterized protein</fullName>
    </submittedName>
</protein>
<evidence type="ECO:0000313" key="3">
    <source>
        <dbReference type="Proteomes" id="UP000756921"/>
    </source>
</evidence>
<dbReference type="Proteomes" id="UP000756921">
    <property type="component" value="Unassembled WGS sequence"/>
</dbReference>
<name>A0A9P6GV31_9PLEO</name>
<dbReference type="OrthoDB" id="3801194at2759"/>
<keyword evidence="3" id="KW-1185">Reference proteome</keyword>
<dbReference type="EMBL" id="WJXW01000001">
    <property type="protein sequence ID" value="KAF9741976.1"/>
    <property type="molecule type" value="Genomic_DNA"/>
</dbReference>
<feature type="region of interest" description="Disordered" evidence="1">
    <location>
        <begin position="142"/>
        <end position="177"/>
    </location>
</feature>